<dbReference type="KEGG" id="aare:D3093_32350"/>
<dbReference type="GO" id="GO:0000287">
    <property type="term" value="F:magnesium ion binding"/>
    <property type="evidence" value="ECO:0007669"/>
    <property type="project" value="InterPro"/>
</dbReference>
<gene>
    <name evidence="3" type="ORF">D3093_32350</name>
</gene>
<organism evidence="3 4">
    <name type="scientific">Azospirillum argentinense</name>
    <dbReference type="NCBI Taxonomy" id="2970906"/>
    <lineage>
        <taxon>Bacteria</taxon>
        <taxon>Pseudomonadati</taxon>
        <taxon>Pseudomonadota</taxon>
        <taxon>Alphaproteobacteria</taxon>
        <taxon>Rhodospirillales</taxon>
        <taxon>Azospirillaceae</taxon>
        <taxon>Azospirillum</taxon>
    </lineage>
</organism>
<dbReference type="InterPro" id="IPR008278">
    <property type="entry name" value="4-PPantetheinyl_Trfase_dom"/>
</dbReference>
<name>A0A4D8PVL5_9PROT</name>
<proteinExistence type="predicted"/>
<dbReference type="EMBL" id="CP032325">
    <property type="protein sequence ID" value="QCN99928.1"/>
    <property type="molecule type" value="Genomic_DNA"/>
</dbReference>
<feature type="domain" description="4'-phosphopantetheinyl transferase" evidence="2">
    <location>
        <begin position="148"/>
        <end position="217"/>
    </location>
</feature>
<accession>A0A4D8PVL5</accession>
<keyword evidence="3" id="KW-0614">Plasmid</keyword>
<protein>
    <submittedName>
        <fullName evidence="3">4-phosphopantetheinyl transferase family protein</fullName>
    </submittedName>
</protein>
<sequence>MSMLPDTFSLPTGMHRRDSRGAALLLSLPLAHAGEVVDSLGARELAVFASLRHPVRRMEWAASRVLAKFAYLQGYRGAWVEPWHDVTWAELRALVGSPDYRAIEVLRTENGTGPPALFHGNAVLPCSLSLSHKWPCVSAALGPPDNALGVDIELIAGFSNALCEYYFGEDKLNAQCFQNYSQHSRNTLLTIAWSIKESYVKLHPTGNIDMRDIKLTFEELPDRILLPNRNCPIITKESIGVTLTWKQHTTRRTAHLIATRQMIGVLLVSA</sequence>
<evidence type="ECO:0000313" key="3">
    <source>
        <dbReference type="EMBL" id="QCN99928.1"/>
    </source>
</evidence>
<dbReference type="SUPFAM" id="SSF56214">
    <property type="entry name" value="4'-phosphopantetheinyl transferase"/>
    <property type="match status" value="1"/>
</dbReference>
<keyword evidence="1 3" id="KW-0808">Transferase</keyword>
<evidence type="ECO:0000259" key="2">
    <source>
        <dbReference type="Pfam" id="PF01648"/>
    </source>
</evidence>
<dbReference type="Gene3D" id="3.90.470.20">
    <property type="entry name" value="4'-phosphopantetheinyl transferase domain"/>
    <property type="match status" value="1"/>
</dbReference>
<dbReference type="Proteomes" id="UP000298595">
    <property type="component" value="Plasmid p4"/>
</dbReference>
<geneLocation type="plasmid" evidence="3 4">
    <name>p4</name>
</geneLocation>
<dbReference type="GO" id="GO:0008897">
    <property type="term" value="F:holo-[acyl-carrier-protein] synthase activity"/>
    <property type="evidence" value="ECO:0007669"/>
    <property type="project" value="InterPro"/>
</dbReference>
<evidence type="ECO:0000313" key="4">
    <source>
        <dbReference type="Proteomes" id="UP000298595"/>
    </source>
</evidence>
<dbReference type="InterPro" id="IPR037143">
    <property type="entry name" value="4-PPantetheinyl_Trfase_dom_sf"/>
</dbReference>
<dbReference type="AlphaFoldDB" id="A0A4D8PVL5"/>
<evidence type="ECO:0000256" key="1">
    <source>
        <dbReference type="ARBA" id="ARBA00022679"/>
    </source>
</evidence>
<dbReference type="Pfam" id="PF01648">
    <property type="entry name" value="ACPS"/>
    <property type="match status" value="1"/>
</dbReference>
<reference evidence="3 4" key="1">
    <citation type="submission" date="2018-09" db="EMBL/GenBank/DDBJ databases">
        <title>Whole genome based analysis of evolution and adaptive divergence in Indian and Brazilian strains of Azospirillum brasilense.</title>
        <authorList>
            <person name="Singh C."/>
            <person name="Tripathi A.K."/>
        </authorList>
    </citation>
    <scope>NUCLEOTIDE SEQUENCE [LARGE SCALE GENOMIC DNA]</scope>
    <source>
        <strain evidence="3 4">MTCC4035</strain>
        <plasmid evidence="3 4">p4</plasmid>
    </source>
</reference>